<feature type="compositionally biased region" description="Polar residues" evidence="1">
    <location>
        <begin position="290"/>
        <end position="310"/>
    </location>
</feature>
<accession>A0A2K9VCQ6</accession>
<feature type="compositionally biased region" description="Polar residues" evidence="1">
    <location>
        <begin position="348"/>
        <end position="379"/>
    </location>
</feature>
<reference evidence="2 3" key="1">
    <citation type="submission" date="2018-01" db="EMBL/GenBank/DDBJ databases">
        <title>Lactobacillus phages that infect wine-derived L. plantarum strains.</title>
        <authorList>
            <person name="Kyrkou I."/>
            <person name="Hestbjerg Hansen L."/>
        </authorList>
    </citation>
    <scope>NUCLEOTIDE SEQUENCE [LARGE SCALE GENOMIC DNA]</scope>
</reference>
<proteinExistence type="predicted"/>
<dbReference type="RefSeq" id="YP_009798104.1">
    <property type="nucleotide sequence ID" value="NC_047924.1"/>
</dbReference>
<dbReference type="Proteomes" id="UP000241463">
    <property type="component" value="Segment"/>
</dbReference>
<keyword evidence="3" id="KW-1185">Reference proteome</keyword>
<organism evidence="2 3">
    <name type="scientific">Lactobacillus phage Bacchae</name>
    <dbReference type="NCBI Taxonomy" id="2079429"/>
    <lineage>
        <taxon>Viruses</taxon>
        <taxon>Duplodnaviria</taxon>
        <taxon>Heunggongvirae</taxon>
        <taxon>Uroviricota</taxon>
        <taxon>Caudoviricetes</taxon>
        <taxon>Herelleviridae</taxon>
        <taxon>Harbinvirus</taxon>
        <taxon>Harbinvirus bacchae</taxon>
    </lineage>
</organism>
<dbReference type="GeneID" id="54988549"/>
<name>A0A2K9VCQ6_9CAUD</name>
<evidence type="ECO:0000313" key="3">
    <source>
        <dbReference type="Proteomes" id="UP000241463"/>
    </source>
</evidence>
<protein>
    <submittedName>
        <fullName evidence="2">Uncharacterized protein</fullName>
    </submittedName>
</protein>
<evidence type="ECO:0000313" key="2">
    <source>
        <dbReference type="EMBL" id="AUV60000.1"/>
    </source>
</evidence>
<sequence length="410" mass="45236">MDFSKKLQAELNKANNEGGSNNRDNGPQRKSKQVFVNGKNGLFARILPLGDKWFAVTTKRVQMTLPKTNGEYTMSPILDMDNKDDKLAQLIKKVQHFNYEYRDSHDVDSTYDAIGLNKQPYGGGEPNTRVQTRVEFVGIQMVTDANGNVTMESGPNGPIIRNFSASGAVYNSLLDIMADKTYKVNGQPFADSLGFVSARDTFPVQAKLHGNQWSVNPRPDIIVPTMNYNYLEKDVSGEDYKYFDDPYRFNQPLMVANPDFYERVLGQVQDIVAKRMLELKNQDAGYTGNPYLQSAPANNQETQPSVSQSDPAPVQHASDYPEPWAVSGEVPANPGKVEDNEQAYAQPEQPTSEVPQEASQAPSQHSSSEHVQTPQSDVKTSGGDDKPVSDVGNGMEADTNVDDLLSSLGL</sequence>
<dbReference type="EMBL" id="MG765277">
    <property type="protein sequence ID" value="AUV60000.1"/>
    <property type="molecule type" value="Genomic_DNA"/>
</dbReference>
<dbReference type="KEGG" id="vg:54988549"/>
<evidence type="ECO:0000256" key="1">
    <source>
        <dbReference type="SAM" id="MobiDB-lite"/>
    </source>
</evidence>
<feature type="region of interest" description="Disordered" evidence="1">
    <location>
        <begin position="288"/>
        <end position="410"/>
    </location>
</feature>